<dbReference type="SUPFAM" id="SSF56112">
    <property type="entry name" value="Protein kinase-like (PK-like)"/>
    <property type="match status" value="1"/>
</dbReference>
<dbReference type="InterPro" id="IPR011009">
    <property type="entry name" value="Kinase-like_dom_sf"/>
</dbReference>
<dbReference type="PANTHER" id="PTHR11864:SF0">
    <property type="entry name" value="PRP40 PRE-MRNA PROCESSING FACTOR 40 HOMOLOG A (YEAST)"/>
    <property type="match status" value="1"/>
</dbReference>
<feature type="region of interest" description="Disordered" evidence="1">
    <location>
        <begin position="418"/>
        <end position="440"/>
    </location>
</feature>
<dbReference type="Pfam" id="PF06293">
    <property type="entry name" value="Kdo"/>
    <property type="match status" value="1"/>
</dbReference>
<protein>
    <recommendedName>
        <fullName evidence="6">Protein kinase domain-containing protein</fullName>
    </recommendedName>
</protein>
<feature type="region of interest" description="Disordered" evidence="1">
    <location>
        <begin position="366"/>
        <end position="393"/>
    </location>
</feature>
<dbReference type="InterPro" id="IPR036020">
    <property type="entry name" value="WW_dom_sf"/>
</dbReference>
<dbReference type="GO" id="GO:0005524">
    <property type="term" value="F:ATP binding"/>
    <property type="evidence" value="ECO:0007669"/>
    <property type="project" value="InterPro"/>
</dbReference>
<dbReference type="Gene3D" id="1.10.510.10">
    <property type="entry name" value="Transferase(Phosphotransferase) domain 1"/>
    <property type="match status" value="1"/>
</dbReference>
<dbReference type="GO" id="GO:0045292">
    <property type="term" value="P:mRNA cis splicing, via spliceosome"/>
    <property type="evidence" value="ECO:0007669"/>
    <property type="project" value="InterPro"/>
</dbReference>
<dbReference type="AlphaFoldDB" id="A0A813JMS7"/>
<sequence>MAGSAATLPAGWEEHYDAGAGKHFFFHAASNKTQWDRPAPAFPAAPKAPSAFATPVSAFGARPAPLAPAVPKALAPATALAPAVAKAVAPAAPLAPAGMAPGWEEHYDAAAGKHFYFHAATNKTQWDKPAAAPAAPAAPKAPSALGTFATPALARPAPLAPAAPAVAKAVAPAAPPAPAGLAAGWEEHYDAGAGKSFYFHAATNKTQWDKPAAPAAPAAPLAQSALARSALLAPAPKAPAAPVSSALLPGWEEHYDAGAGKSFYFHAATNKTQWDKPAAPAAPAAPTAVATPALARPGMAPVAPMGLAKPALAAAPAAAAAPAGGLAAGWQEHFDAAAGKSYYFHAATNKTQWEKPAAPAALAAPAKPALGPMGSPATSSSSSSSSAGSSLPPGWKAVYDPSSGKNYYFNETNQATQWEPPAVAPPPAAAAAAPGQPPAPALPPDWQAVWEPAEGKYYYWNAITSEARWDPPPAGAPLSIEQLKVSREPFDPMLTDHRNQLINVLGYGATSTVSILTGFQGGLNNKVWLLRDSLQAGSELVLKLVSATRKASSILTEAENYVKLNTDHPGLGNDTTVSLPVKLFGIVGPFGGMKRHDLIVLRQVKGEKLSEVISRKWTSGQSADLMRALEQVGLTTADFHAKYGNVQHTDLTPSNIFWDEGSRQVTLFDLGGMGQPVTENDVEHFTASLRMLSRQYGLGFEADAVRSFNTGYSMGGGRR</sequence>
<dbReference type="PROSITE" id="PS01159">
    <property type="entry name" value="WW_DOMAIN_1"/>
    <property type="match status" value="6"/>
</dbReference>
<dbReference type="PROSITE" id="PS50011">
    <property type="entry name" value="PROTEIN_KINASE_DOM"/>
    <property type="match status" value="1"/>
</dbReference>
<dbReference type="CDD" id="cd00201">
    <property type="entry name" value="WW"/>
    <property type="match status" value="7"/>
</dbReference>
<dbReference type="Gene3D" id="3.30.200.20">
    <property type="entry name" value="Phosphorylase Kinase, domain 1"/>
    <property type="match status" value="1"/>
</dbReference>
<evidence type="ECO:0000259" key="2">
    <source>
        <dbReference type="PROSITE" id="PS50011"/>
    </source>
</evidence>
<evidence type="ECO:0000313" key="4">
    <source>
        <dbReference type="EMBL" id="CAE8680149.1"/>
    </source>
</evidence>
<dbReference type="GO" id="GO:0071004">
    <property type="term" value="C:U2-type prespliceosome"/>
    <property type="evidence" value="ECO:0007669"/>
    <property type="project" value="TreeGrafter"/>
</dbReference>
<accession>A0A813JMS7</accession>
<evidence type="ECO:0008006" key="6">
    <source>
        <dbReference type="Google" id="ProtNLM"/>
    </source>
</evidence>
<proteinExistence type="predicted"/>
<dbReference type="Proteomes" id="UP000626109">
    <property type="component" value="Unassembled WGS sequence"/>
</dbReference>
<dbReference type="GO" id="GO:0003723">
    <property type="term" value="F:RNA binding"/>
    <property type="evidence" value="ECO:0007669"/>
    <property type="project" value="TreeGrafter"/>
</dbReference>
<dbReference type="SUPFAM" id="SSF51045">
    <property type="entry name" value="WW domain"/>
    <property type="match status" value="7"/>
</dbReference>
<feature type="domain" description="Protein kinase" evidence="2">
    <location>
        <begin position="499"/>
        <end position="719"/>
    </location>
</feature>
<dbReference type="PROSITE" id="PS50020">
    <property type="entry name" value="WW_DOMAIN_2"/>
    <property type="match status" value="7"/>
</dbReference>
<feature type="domain" description="WW" evidence="3">
    <location>
        <begin position="440"/>
        <end position="474"/>
    </location>
</feature>
<dbReference type="InterPro" id="IPR000719">
    <property type="entry name" value="Prot_kinase_dom"/>
</dbReference>
<evidence type="ECO:0000313" key="5">
    <source>
        <dbReference type="Proteomes" id="UP000626109"/>
    </source>
</evidence>
<dbReference type="GO" id="GO:0004672">
    <property type="term" value="F:protein kinase activity"/>
    <property type="evidence" value="ECO:0007669"/>
    <property type="project" value="InterPro"/>
</dbReference>
<feature type="domain" description="WW" evidence="3">
    <location>
        <begin position="6"/>
        <end position="40"/>
    </location>
</feature>
<dbReference type="InterPro" id="IPR039726">
    <property type="entry name" value="Prp40-like"/>
</dbReference>
<evidence type="ECO:0000259" key="3">
    <source>
        <dbReference type="PROSITE" id="PS50020"/>
    </source>
</evidence>
<dbReference type="Pfam" id="PF00397">
    <property type="entry name" value="WW"/>
    <property type="match status" value="7"/>
</dbReference>
<reference evidence="4" key="1">
    <citation type="submission" date="2021-02" db="EMBL/GenBank/DDBJ databases">
        <authorList>
            <person name="Dougan E. K."/>
            <person name="Rhodes N."/>
            <person name="Thang M."/>
            <person name="Chan C."/>
        </authorList>
    </citation>
    <scope>NUCLEOTIDE SEQUENCE</scope>
</reference>
<feature type="domain" description="WW" evidence="3">
    <location>
        <begin position="324"/>
        <end position="358"/>
    </location>
</feature>
<dbReference type="PANTHER" id="PTHR11864">
    <property type="entry name" value="PRE-MRNA-PROCESSING PROTEIN PRP40"/>
    <property type="match status" value="1"/>
</dbReference>
<dbReference type="SMART" id="SM00456">
    <property type="entry name" value="WW"/>
    <property type="match status" value="7"/>
</dbReference>
<gene>
    <name evidence="4" type="ORF">PGLA2088_LOCUS21748</name>
</gene>
<feature type="domain" description="WW" evidence="3">
    <location>
        <begin position="179"/>
        <end position="213"/>
    </location>
</feature>
<feature type="domain" description="WW" evidence="3">
    <location>
        <begin position="389"/>
        <end position="423"/>
    </location>
</feature>
<comment type="caution">
    <text evidence="4">The sequence shown here is derived from an EMBL/GenBank/DDBJ whole genome shotgun (WGS) entry which is preliminary data.</text>
</comment>
<feature type="domain" description="WW" evidence="3">
    <location>
        <begin position="245"/>
        <end position="279"/>
    </location>
</feature>
<dbReference type="Gene3D" id="2.20.70.10">
    <property type="match status" value="7"/>
</dbReference>
<evidence type="ECO:0000256" key="1">
    <source>
        <dbReference type="SAM" id="MobiDB-lite"/>
    </source>
</evidence>
<name>A0A813JMS7_POLGL</name>
<feature type="domain" description="WW" evidence="3">
    <location>
        <begin position="97"/>
        <end position="131"/>
    </location>
</feature>
<organism evidence="4 5">
    <name type="scientific">Polarella glacialis</name>
    <name type="common">Dinoflagellate</name>
    <dbReference type="NCBI Taxonomy" id="89957"/>
    <lineage>
        <taxon>Eukaryota</taxon>
        <taxon>Sar</taxon>
        <taxon>Alveolata</taxon>
        <taxon>Dinophyceae</taxon>
        <taxon>Suessiales</taxon>
        <taxon>Suessiaceae</taxon>
        <taxon>Polarella</taxon>
    </lineage>
</organism>
<dbReference type="EMBL" id="CAJNNW010025827">
    <property type="protein sequence ID" value="CAE8680149.1"/>
    <property type="molecule type" value="Genomic_DNA"/>
</dbReference>
<dbReference type="GO" id="GO:0005685">
    <property type="term" value="C:U1 snRNP"/>
    <property type="evidence" value="ECO:0007669"/>
    <property type="project" value="TreeGrafter"/>
</dbReference>
<dbReference type="InterPro" id="IPR001202">
    <property type="entry name" value="WW_dom"/>
</dbReference>